<gene>
    <name evidence="2" type="ORF">IQ22_04668</name>
</gene>
<accession>A0A562PLM5</accession>
<dbReference type="Proteomes" id="UP000316905">
    <property type="component" value="Unassembled WGS sequence"/>
</dbReference>
<dbReference type="EMBL" id="VLKY01000042">
    <property type="protein sequence ID" value="TWI45100.1"/>
    <property type="molecule type" value="Genomic_DNA"/>
</dbReference>
<dbReference type="GO" id="GO:0015074">
    <property type="term" value="P:DNA integration"/>
    <property type="evidence" value="ECO:0007669"/>
    <property type="project" value="InterPro"/>
</dbReference>
<evidence type="ECO:0000313" key="3">
    <source>
        <dbReference type="Proteomes" id="UP000316905"/>
    </source>
</evidence>
<dbReference type="AlphaFoldDB" id="A0A562PLM5"/>
<dbReference type="InterPro" id="IPR036397">
    <property type="entry name" value="RNaseH_sf"/>
</dbReference>
<evidence type="ECO:0000313" key="2">
    <source>
        <dbReference type="EMBL" id="TWI45100.1"/>
    </source>
</evidence>
<sequence>MHTAEGRAYLFVAIERTSKFVYAELHEQMMRKNAVSFLEATLKTLPYKAHTALIDNGIQFAKKIGSESYWAHPFDRVCHQQGIEHRLTKPFHPWTNDQVERMNRTIKQATTKAFHCASLKQLQDL</sequence>
<comment type="caution">
    <text evidence="2">The sequence shown here is derived from an EMBL/GenBank/DDBJ whole genome shotgun (WGS) entry which is preliminary data.</text>
</comment>
<proteinExistence type="predicted"/>
<dbReference type="Gene3D" id="3.30.420.10">
    <property type="entry name" value="Ribonuclease H-like superfamily/Ribonuclease H"/>
    <property type="match status" value="1"/>
</dbReference>
<dbReference type="GO" id="GO:0003676">
    <property type="term" value="F:nucleic acid binding"/>
    <property type="evidence" value="ECO:0007669"/>
    <property type="project" value="InterPro"/>
</dbReference>
<keyword evidence="3" id="KW-1185">Reference proteome</keyword>
<dbReference type="InterPro" id="IPR001584">
    <property type="entry name" value="Integrase_cat-core"/>
</dbReference>
<dbReference type="InterPro" id="IPR012337">
    <property type="entry name" value="RNaseH-like_sf"/>
</dbReference>
<dbReference type="PROSITE" id="PS50994">
    <property type="entry name" value="INTEGRASE"/>
    <property type="match status" value="1"/>
</dbReference>
<feature type="domain" description="Integrase catalytic" evidence="1">
    <location>
        <begin position="1"/>
        <end position="125"/>
    </location>
</feature>
<dbReference type="SUPFAM" id="SSF53098">
    <property type="entry name" value="Ribonuclease H-like"/>
    <property type="match status" value="1"/>
</dbReference>
<reference evidence="2 3" key="1">
    <citation type="journal article" date="2015" name="Stand. Genomic Sci.">
        <title>Genomic Encyclopedia of Bacterial and Archaeal Type Strains, Phase III: the genomes of soil and plant-associated and newly described type strains.</title>
        <authorList>
            <person name="Whitman W.B."/>
            <person name="Woyke T."/>
            <person name="Klenk H.P."/>
            <person name="Zhou Y."/>
            <person name="Lilburn T.G."/>
            <person name="Beck B.J."/>
            <person name="De Vos P."/>
            <person name="Vandamme P."/>
            <person name="Eisen J.A."/>
            <person name="Garrity G."/>
            <person name="Hugenholtz P."/>
            <person name="Kyrpides N.C."/>
        </authorList>
    </citation>
    <scope>NUCLEOTIDE SEQUENCE [LARGE SCALE GENOMIC DNA]</scope>
    <source>
        <strain evidence="2 3">CGMCC 1.6858</strain>
    </source>
</reference>
<protein>
    <submittedName>
        <fullName evidence="2">Integrase-like protein</fullName>
    </submittedName>
</protein>
<organism evidence="2 3">
    <name type="scientific">Pseudomonas duriflava</name>
    <dbReference type="NCBI Taxonomy" id="459528"/>
    <lineage>
        <taxon>Bacteria</taxon>
        <taxon>Pseudomonadati</taxon>
        <taxon>Pseudomonadota</taxon>
        <taxon>Gammaproteobacteria</taxon>
        <taxon>Pseudomonadales</taxon>
        <taxon>Pseudomonadaceae</taxon>
        <taxon>Pseudomonas</taxon>
    </lineage>
</organism>
<evidence type="ECO:0000259" key="1">
    <source>
        <dbReference type="PROSITE" id="PS50994"/>
    </source>
</evidence>
<dbReference type="Pfam" id="PF00665">
    <property type="entry name" value="rve"/>
    <property type="match status" value="1"/>
</dbReference>
<name>A0A562PLM5_9PSED</name>